<dbReference type="SUPFAM" id="SSF56176">
    <property type="entry name" value="FAD-binding/transporter-associated domain-like"/>
    <property type="match status" value="1"/>
</dbReference>
<evidence type="ECO:0000256" key="1">
    <source>
        <dbReference type="ARBA" id="ARBA00022630"/>
    </source>
</evidence>
<evidence type="ECO:0000256" key="2">
    <source>
        <dbReference type="ARBA" id="ARBA00022827"/>
    </source>
</evidence>
<dbReference type="GO" id="GO:0071949">
    <property type="term" value="F:FAD binding"/>
    <property type="evidence" value="ECO:0007669"/>
    <property type="project" value="InterPro"/>
</dbReference>
<dbReference type="InterPro" id="IPR010031">
    <property type="entry name" value="FAD_lactone_oxidase-like"/>
</dbReference>
<dbReference type="Proteomes" id="UP000588068">
    <property type="component" value="Unassembled WGS sequence"/>
</dbReference>
<dbReference type="InterPro" id="IPR036318">
    <property type="entry name" value="FAD-bd_PCMH-like_sf"/>
</dbReference>
<proteinExistence type="predicted"/>
<dbReference type="InterPro" id="IPR006094">
    <property type="entry name" value="Oxid_FAD_bind_N"/>
</dbReference>
<keyword evidence="1" id="KW-0285">Flavoprotein</keyword>
<dbReference type="InterPro" id="IPR016169">
    <property type="entry name" value="FAD-bd_PCMH_sub2"/>
</dbReference>
<dbReference type="AlphaFoldDB" id="A0A841HUN4"/>
<dbReference type="PANTHER" id="PTHR43762">
    <property type="entry name" value="L-GULONOLACTONE OXIDASE"/>
    <property type="match status" value="1"/>
</dbReference>
<accession>A0A841HUN4</accession>
<dbReference type="SUPFAM" id="SSF55103">
    <property type="entry name" value="FAD-linked oxidases, C-terminal domain"/>
    <property type="match status" value="1"/>
</dbReference>
<protein>
    <submittedName>
        <fullName evidence="4">FAD/FMN-containing dehydrogenase</fullName>
    </submittedName>
</protein>
<dbReference type="Pfam" id="PF01565">
    <property type="entry name" value="FAD_binding_4"/>
    <property type="match status" value="1"/>
</dbReference>
<evidence type="ECO:0000313" key="4">
    <source>
        <dbReference type="EMBL" id="MBB6096364.1"/>
    </source>
</evidence>
<evidence type="ECO:0000313" key="5">
    <source>
        <dbReference type="Proteomes" id="UP000588068"/>
    </source>
</evidence>
<feature type="domain" description="FAD-binding PCMH-type" evidence="3">
    <location>
        <begin position="26"/>
        <end position="205"/>
    </location>
</feature>
<dbReference type="Gene3D" id="3.30.465.10">
    <property type="match status" value="1"/>
</dbReference>
<dbReference type="InterPro" id="IPR016164">
    <property type="entry name" value="FAD-linked_Oxase-like_C"/>
</dbReference>
<dbReference type="PROSITE" id="PS51387">
    <property type="entry name" value="FAD_PCMH"/>
    <property type="match status" value="1"/>
</dbReference>
<keyword evidence="2" id="KW-0274">FAD</keyword>
<sequence>MVTQLRAATATIERPALVHNDTHSRLNATTVRGHLTPKHTEDVVRAVQLARARDESMSVCGSCHAMGGQQFASDGWLLDMRGMKQILGFDAERGHIKVQAGITWPELIRHYVIAQHGSASQWGIRQKQTGADRLTVGGAVAANIHGRGLTCAPFVSDIESLEVVTADGSVVECDRDSNTELFRHVVGGYGLFGVVTSATIRLVPRQKVQRIVGLCDIAEIGEAFDRRIRSGYLYGDFQFSTAPEDRRFLSRGVFSCYRPVEPETIVPDHQVRLSPADWRRLIYLAHRNKLRAFNEFADFYLRSSGQMYWSDTHQLSLYLDDYHGRLDRVCDARVPGSEMITELYVPKDRLVAFMDDVRRDFLEHEVDLIYGTVRLIERDEETALPWAKASCACVIFNLHVDHDLKGIHRSASHFRRLIDIAIHHQGSFFLTYHRHATAEQLLACYPEFLRFLKAKRVFDPQETFQSDWYRHYRRELQGMK</sequence>
<organism evidence="4 5">
    <name type="scientific">Povalibacter uvarum</name>
    <dbReference type="NCBI Taxonomy" id="732238"/>
    <lineage>
        <taxon>Bacteria</taxon>
        <taxon>Pseudomonadati</taxon>
        <taxon>Pseudomonadota</taxon>
        <taxon>Gammaproteobacteria</taxon>
        <taxon>Steroidobacterales</taxon>
        <taxon>Steroidobacteraceae</taxon>
        <taxon>Povalibacter</taxon>
    </lineage>
</organism>
<gene>
    <name evidence="4" type="ORF">HNQ60_005286</name>
</gene>
<dbReference type="PANTHER" id="PTHR43762:SF1">
    <property type="entry name" value="D-ARABINONO-1,4-LACTONE OXIDASE"/>
    <property type="match status" value="1"/>
</dbReference>
<dbReference type="Gene3D" id="3.30.43.10">
    <property type="entry name" value="Uridine Diphospho-n-acetylenolpyruvylglucosamine Reductase, domain 2"/>
    <property type="match status" value="1"/>
</dbReference>
<dbReference type="GO" id="GO:0016899">
    <property type="term" value="F:oxidoreductase activity, acting on the CH-OH group of donors, oxygen as acceptor"/>
    <property type="evidence" value="ECO:0007669"/>
    <property type="project" value="InterPro"/>
</dbReference>
<reference evidence="4 5" key="1">
    <citation type="submission" date="2020-08" db="EMBL/GenBank/DDBJ databases">
        <title>Genomic Encyclopedia of Type Strains, Phase IV (KMG-IV): sequencing the most valuable type-strain genomes for metagenomic binning, comparative biology and taxonomic classification.</title>
        <authorList>
            <person name="Goeker M."/>
        </authorList>
    </citation>
    <scope>NUCLEOTIDE SEQUENCE [LARGE SCALE GENOMIC DNA]</scope>
    <source>
        <strain evidence="4 5">DSM 26723</strain>
    </source>
</reference>
<keyword evidence="5" id="KW-1185">Reference proteome</keyword>
<dbReference type="InterPro" id="IPR016167">
    <property type="entry name" value="FAD-bd_PCMH_sub1"/>
</dbReference>
<evidence type="ECO:0000259" key="3">
    <source>
        <dbReference type="PROSITE" id="PS51387"/>
    </source>
</evidence>
<dbReference type="RefSeq" id="WP_184335747.1">
    <property type="nucleotide sequence ID" value="NZ_JACHHZ010000007.1"/>
</dbReference>
<comment type="caution">
    <text evidence="4">The sequence shown here is derived from an EMBL/GenBank/DDBJ whole genome shotgun (WGS) entry which is preliminary data.</text>
</comment>
<dbReference type="EMBL" id="JACHHZ010000007">
    <property type="protein sequence ID" value="MBB6096364.1"/>
    <property type="molecule type" value="Genomic_DNA"/>
</dbReference>
<name>A0A841HUN4_9GAMM</name>
<dbReference type="InterPro" id="IPR016166">
    <property type="entry name" value="FAD-bd_PCMH"/>
</dbReference>